<dbReference type="InterPro" id="IPR050131">
    <property type="entry name" value="Peptidase_S8_subtilisin-like"/>
</dbReference>
<dbReference type="GO" id="GO:0006508">
    <property type="term" value="P:proteolysis"/>
    <property type="evidence" value="ECO:0007669"/>
    <property type="project" value="UniProtKB-KW"/>
</dbReference>
<dbReference type="CDD" id="cd07496">
    <property type="entry name" value="Peptidases_S8_13"/>
    <property type="match status" value="1"/>
</dbReference>
<dbReference type="Gene3D" id="2.60.120.380">
    <property type="match status" value="1"/>
</dbReference>
<dbReference type="EMBL" id="RIBS01000001">
    <property type="protein sequence ID" value="RNF86062.1"/>
    <property type="molecule type" value="Genomic_DNA"/>
</dbReference>
<evidence type="ECO:0000259" key="12">
    <source>
        <dbReference type="PROSITE" id="PS51829"/>
    </source>
</evidence>
<keyword evidence="3" id="KW-0964">Secreted</keyword>
<feature type="active site" description="Charge relay system" evidence="9">
    <location>
        <position position="423"/>
    </location>
</feature>
<feature type="active site" description="Charge relay system" evidence="9">
    <location>
        <position position="251"/>
    </location>
</feature>
<dbReference type="OrthoDB" id="9790784at2"/>
<dbReference type="InterPro" id="IPR002884">
    <property type="entry name" value="P_dom"/>
</dbReference>
<dbReference type="InterPro" id="IPR023827">
    <property type="entry name" value="Peptidase_S8_Asp-AS"/>
</dbReference>
<evidence type="ECO:0000313" key="13">
    <source>
        <dbReference type="EMBL" id="RNF86062.1"/>
    </source>
</evidence>
<dbReference type="PANTHER" id="PTHR43806">
    <property type="entry name" value="PEPTIDASE S8"/>
    <property type="match status" value="1"/>
</dbReference>
<evidence type="ECO:0000256" key="5">
    <source>
        <dbReference type="ARBA" id="ARBA00022729"/>
    </source>
</evidence>
<dbReference type="SUPFAM" id="SSF52743">
    <property type="entry name" value="Subtilisin-like"/>
    <property type="match status" value="1"/>
</dbReference>
<dbReference type="PROSITE" id="PS00136">
    <property type="entry name" value="SUBTILASE_ASP"/>
    <property type="match status" value="1"/>
</dbReference>
<keyword evidence="8" id="KW-0865">Zymogen</keyword>
<comment type="similarity">
    <text evidence="2 9 10">Belongs to the peptidase S8 family.</text>
</comment>
<dbReference type="PROSITE" id="PS00138">
    <property type="entry name" value="SUBTILASE_SER"/>
    <property type="match status" value="1"/>
</dbReference>
<evidence type="ECO:0000256" key="4">
    <source>
        <dbReference type="ARBA" id="ARBA00022670"/>
    </source>
</evidence>
<evidence type="ECO:0000256" key="2">
    <source>
        <dbReference type="ARBA" id="ARBA00011073"/>
    </source>
</evidence>
<name>A0A3M8T5N9_9GAMM</name>
<evidence type="ECO:0000256" key="3">
    <source>
        <dbReference type="ARBA" id="ARBA00022525"/>
    </source>
</evidence>
<sequence>MQSTTHTTARHSLRPMLRHTALAIATAGLIAAALPAMAGPAGNATAARINLSSLQSQESHDRFIVKYRTGSTASSSASALQGSLARAAGSVAGGSPLTLQRLRRIGTGADVVRSNRKLDRLQAEILMRQIAADPNVEYVEVDQLMRPTWSPNDPYYATQQWHYFEGTGGIKAPQAWDMTQGSGVVVAVIDTGITSHADLNANILPGYDMIADAGKARDGNGRDNNPLDQGDWYRNYECGTNAGEWGNSSFHGTHVAGTIAAVSNNGIGVTGVAPQAKIVPVRVLGTCGGWVSDIADGIIWASGGSVSGAPANANPAKVLNLSLGGYGSCSSTYQNAINGAVSRGSTVVVAAGNNNADASNYNPANCANVVTVASTTREAYRSGFSNYGNLIDIAAPGSSIYSTINTGSTVPAAGGYGWMSGTSMATPHVAGVIALMQSRAGATPRTPAQIEALLKSTSRAFPYTPDRVIGPGMLNAQAAVNAITGGTTPPPTATVLTNGVTRSGAWASLNYELHYSLVVPAGASNLTFTTAGANGDADIFVKYGGLASPTSFVCKADGPSSNETCTIAAPQAGTYYLLVKAYAAFSDLSVTGRYTASSRLTYSNAGDYQIPDPGTVLSPITVSGRSGTAPSNATVSLDIRHPYRGDFTVDLIAPDNTVVNLHNYAGGSTDNLIGSYTVNLAGKPLNGNWYLRVHDAYAGDYGYINSWSVNF</sequence>
<dbReference type="PANTHER" id="PTHR43806:SF11">
    <property type="entry name" value="CEREVISIN-RELATED"/>
    <property type="match status" value="1"/>
</dbReference>
<feature type="signal peptide" evidence="11">
    <location>
        <begin position="1"/>
        <end position="38"/>
    </location>
</feature>
<keyword evidence="4 9" id="KW-0645">Protease</keyword>
<dbReference type="Pfam" id="PF04151">
    <property type="entry name" value="PPC"/>
    <property type="match status" value="1"/>
</dbReference>
<dbReference type="InterPro" id="IPR007280">
    <property type="entry name" value="Peptidase_C_arc/bac"/>
</dbReference>
<feature type="domain" description="P/Homo B" evidence="12">
    <location>
        <begin position="589"/>
        <end position="711"/>
    </location>
</feature>
<feature type="active site" description="Charge relay system" evidence="9">
    <location>
        <position position="190"/>
    </location>
</feature>
<dbReference type="InterPro" id="IPR034176">
    <property type="entry name" value="Peptidases_S8_13"/>
</dbReference>
<dbReference type="InterPro" id="IPR000209">
    <property type="entry name" value="Peptidase_S8/S53_dom"/>
</dbReference>
<evidence type="ECO:0000313" key="14">
    <source>
        <dbReference type="Proteomes" id="UP000267049"/>
    </source>
</evidence>
<keyword evidence="14" id="KW-1185">Reference proteome</keyword>
<dbReference type="PRINTS" id="PR00723">
    <property type="entry name" value="SUBTILISIN"/>
</dbReference>
<dbReference type="InterPro" id="IPR022398">
    <property type="entry name" value="Peptidase_S8_His-AS"/>
</dbReference>
<dbReference type="InterPro" id="IPR023828">
    <property type="entry name" value="Peptidase_S8_Ser-AS"/>
</dbReference>
<dbReference type="InterPro" id="IPR008979">
    <property type="entry name" value="Galactose-bd-like_sf"/>
</dbReference>
<evidence type="ECO:0000256" key="11">
    <source>
        <dbReference type="SAM" id="SignalP"/>
    </source>
</evidence>
<reference evidence="13 14" key="1">
    <citation type="submission" date="2018-11" db="EMBL/GenBank/DDBJ databases">
        <title>Lysobacter cryohumiis sp. nov., isolated from soil in the Tianshan Mountains, Xinjiang, China.</title>
        <authorList>
            <person name="Luo Y."/>
            <person name="Sheng H."/>
        </authorList>
    </citation>
    <scope>NUCLEOTIDE SEQUENCE [LARGE SCALE GENOMIC DNA]</scope>
    <source>
        <strain evidence="13 14">ZS60</strain>
    </source>
</reference>
<dbReference type="Gene3D" id="2.60.120.260">
    <property type="entry name" value="Galactose-binding domain-like"/>
    <property type="match status" value="1"/>
</dbReference>
<dbReference type="SUPFAM" id="SSF49785">
    <property type="entry name" value="Galactose-binding domain-like"/>
    <property type="match status" value="1"/>
</dbReference>
<dbReference type="Proteomes" id="UP000267049">
    <property type="component" value="Unassembled WGS sequence"/>
</dbReference>
<dbReference type="Gene3D" id="3.40.50.200">
    <property type="entry name" value="Peptidase S8/S53 domain"/>
    <property type="match status" value="1"/>
</dbReference>
<dbReference type="InterPro" id="IPR015500">
    <property type="entry name" value="Peptidase_S8_subtilisin-rel"/>
</dbReference>
<dbReference type="GO" id="GO:0004252">
    <property type="term" value="F:serine-type endopeptidase activity"/>
    <property type="evidence" value="ECO:0007669"/>
    <property type="project" value="UniProtKB-UniRule"/>
</dbReference>
<evidence type="ECO:0000256" key="8">
    <source>
        <dbReference type="ARBA" id="ARBA00023145"/>
    </source>
</evidence>
<dbReference type="PROSITE" id="PS00137">
    <property type="entry name" value="SUBTILASE_HIS"/>
    <property type="match status" value="1"/>
</dbReference>
<dbReference type="InterPro" id="IPR036852">
    <property type="entry name" value="Peptidase_S8/S53_dom_sf"/>
</dbReference>
<keyword evidence="7 9" id="KW-0720">Serine protease</keyword>
<protein>
    <submittedName>
        <fullName evidence="13">Peptidase S8</fullName>
    </submittedName>
</protein>
<dbReference type="PROSITE" id="PS51829">
    <property type="entry name" value="P_HOMO_B"/>
    <property type="match status" value="1"/>
</dbReference>
<comment type="caution">
    <text evidence="13">The sequence shown here is derived from an EMBL/GenBank/DDBJ whole genome shotgun (WGS) entry which is preliminary data.</text>
</comment>
<gene>
    <name evidence="13" type="ORF">EER27_01100</name>
</gene>
<comment type="subcellular location">
    <subcellularLocation>
        <location evidence="1">Secreted</location>
    </subcellularLocation>
</comment>
<evidence type="ECO:0000256" key="10">
    <source>
        <dbReference type="RuleBase" id="RU003355"/>
    </source>
</evidence>
<evidence type="ECO:0000256" key="7">
    <source>
        <dbReference type="ARBA" id="ARBA00022825"/>
    </source>
</evidence>
<feature type="chain" id="PRO_5018188373" evidence="11">
    <location>
        <begin position="39"/>
        <end position="711"/>
    </location>
</feature>
<dbReference type="PROSITE" id="PS51892">
    <property type="entry name" value="SUBTILASE"/>
    <property type="match status" value="1"/>
</dbReference>
<accession>A0A3M8T5N9</accession>
<dbReference type="Pfam" id="PF00082">
    <property type="entry name" value="Peptidase_S8"/>
    <property type="match status" value="1"/>
</dbReference>
<organism evidence="13 14">
    <name type="scientific">Montanilutibacter psychrotolerans</name>
    <dbReference type="NCBI Taxonomy" id="1327343"/>
    <lineage>
        <taxon>Bacteria</taxon>
        <taxon>Pseudomonadati</taxon>
        <taxon>Pseudomonadota</taxon>
        <taxon>Gammaproteobacteria</taxon>
        <taxon>Lysobacterales</taxon>
        <taxon>Lysobacteraceae</taxon>
        <taxon>Montanilutibacter</taxon>
    </lineage>
</organism>
<evidence type="ECO:0000256" key="9">
    <source>
        <dbReference type="PROSITE-ProRule" id="PRU01240"/>
    </source>
</evidence>
<dbReference type="FunFam" id="3.40.50.200:FF:000022">
    <property type="entry name" value="Extracellular protease"/>
    <property type="match status" value="1"/>
</dbReference>
<evidence type="ECO:0000256" key="1">
    <source>
        <dbReference type="ARBA" id="ARBA00004613"/>
    </source>
</evidence>
<keyword evidence="6 9" id="KW-0378">Hydrolase</keyword>
<dbReference type="GO" id="GO:0005576">
    <property type="term" value="C:extracellular region"/>
    <property type="evidence" value="ECO:0007669"/>
    <property type="project" value="UniProtKB-SubCell"/>
</dbReference>
<dbReference type="AlphaFoldDB" id="A0A3M8T5N9"/>
<proteinExistence type="inferred from homology"/>
<evidence type="ECO:0000256" key="6">
    <source>
        <dbReference type="ARBA" id="ARBA00022801"/>
    </source>
</evidence>
<keyword evidence="5 11" id="KW-0732">Signal</keyword>
<dbReference type="Pfam" id="PF01483">
    <property type="entry name" value="P_proprotein"/>
    <property type="match status" value="1"/>
</dbReference>